<feature type="transmembrane region" description="Helical" evidence="1">
    <location>
        <begin position="12"/>
        <end position="33"/>
    </location>
</feature>
<evidence type="ECO:0000313" key="3">
    <source>
        <dbReference type="Proteomes" id="UP001253637"/>
    </source>
</evidence>
<protein>
    <submittedName>
        <fullName evidence="2">Uncharacterized protein</fullName>
    </submittedName>
</protein>
<proteinExistence type="predicted"/>
<sequence>MHAQKSASSSRPVIALMISGGRSWTPVGCIWGLSGPRAVCSVALFLSFSSVSLISLILLTVIPSSFLYGCSCVSLFVATKNE</sequence>
<accession>A0A811BRL4</accession>
<name>A0A811BRL4_9VIRU</name>
<keyword evidence="1" id="KW-0472">Membrane</keyword>
<keyword evidence="1" id="KW-1133">Transmembrane helix</keyword>
<evidence type="ECO:0000256" key="1">
    <source>
        <dbReference type="SAM" id="Phobius"/>
    </source>
</evidence>
<organism evidence="2 3">
    <name type="scientific">Pandoravirus japonicus</name>
    <dbReference type="NCBI Taxonomy" id="2823154"/>
    <lineage>
        <taxon>Viruses</taxon>
        <taxon>Pandoravirus</taxon>
    </lineage>
</organism>
<evidence type="ECO:0000313" key="2">
    <source>
        <dbReference type="EMBL" id="BCU03686.1"/>
    </source>
</evidence>
<dbReference type="Proteomes" id="UP001253637">
    <property type="component" value="Segment"/>
</dbReference>
<keyword evidence="1" id="KW-0812">Transmembrane</keyword>
<dbReference type="EMBL" id="LC625835">
    <property type="protein sequence ID" value="BCU03686.1"/>
    <property type="molecule type" value="Genomic_DNA"/>
</dbReference>
<reference evidence="2" key="1">
    <citation type="submission" date="2021-04" db="EMBL/GenBank/DDBJ databases">
        <title>Draft Genome Sequence of Pandoravirus japonicus, Isolated from the Sabaishi River of Niigata, Japan.</title>
        <authorList>
            <person name="Hosokawa N."/>
            <person name="Takahashi H."/>
            <person name="Aoki K."/>
            <person name="Takemura M."/>
        </authorList>
    </citation>
    <scope>NUCLEOTIDE SEQUENCE</scope>
</reference>
<feature type="transmembrane region" description="Helical" evidence="1">
    <location>
        <begin position="53"/>
        <end position="78"/>
    </location>
</feature>